<sequence length="126" mass="13869">MWSPQESSVCSLVHRDKVKAQVCGTLGHSWNGTTPPTNYSGLVYVIYGTGSVRQIRGRSPICCRSNVVWVSDFASMNRATPNLPVECTFSSNLTSGKQKTMNCQAHELGTKEAELQIMNRTANTEK</sequence>
<name>A0A4Y2FWT9_ARAVE</name>
<evidence type="ECO:0000313" key="2">
    <source>
        <dbReference type="Proteomes" id="UP000499080"/>
    </source>
</evidence>
<organism evidence="1 2">
    <name type="scientific">Araneus ventricosus</name>
    <name type="common">Orbweaver spider</name>
    <name type="synonym">Epeira ventricosa</name>
    <dbReference type="NCBI Taxonomy" id="182803"/>
    <lineage>
        <taxon>Eukaryota</taxon>
        <taxon>Metazoa</taxon>
        <taxon>Ecdysozoa</taxon>
        <taxon>Arthropoda</taxon>
        <taxon>Chelicerata</taxon>
        <taxon>Arachnida</taxon>
        <taxon>Araneae</taxon>
        <taxon>Araneomorphae</taxon>
        <taxon>Entelegynae</taxon>
        <taxon>Araneoidea</taxon>
        <taxon>Araneidae</taxon>
        <taxon>Araneus</taxon>
    </lineage>
</organism>
<gene>
    <name evidence="1" type="ORF">AVEN_223058_1</name>
</gene>
<accession>A0A4Y2FWT9</accession>
<keyword evidence="2" id="KW-1185">Reference proteome</keyword>
<evidence type="ECO:0000313" key="1">
    <source>
        <dbReference type="EMBL" id="GBM44976.1"/>
    </source>
</evidence>
<reference evidence="1 2" key="1">
    <citation type="journal article" date="2019" name="Sci. Rep.">
        <title>Orb-weaving spider Araneus ventricosus genome elucidates the spidroin gene catalogue.</title>
        <authorList>
            <person name="Kono N."/>
            <person name="Nakamura H."/>
            <person name="Ohtoshi R."/>
            <person name="Moran D.A.P."/>
            <person name="Shinohara A."/>
            <person name="Yoshida Y."/>
            <person name="Fujiwara M."/>
            <person name="Mori M."/>
            <person name="Tomita M."/>
            <person name="Arakawa K."/>
        </authorList>
    </citation>
    <scope>NUCLEOTIDE SEQUENCE [LARGE SCALE GENOMIC DNA]</scope>
</reference>
<protein>
    <submittedName>
        <fullName evidence="1">Uncharacterized protein</fullName>
    </submittedName>
</protein>
<dbReference type="AlphaFoldDB" id="A0A4Y2FWT9"/>
<comment type="caution">
    <text evidence="1">The sequence shown here is derived from an EMBL/GenBank/DDBJ whole genome shotgun (WGS) entry which is preliminary data.</text>
</comment>
<dbReference type="Proteomes" id="UP000499080">
    <property type="component" value="Unassembled WGS sequence"/>
</dbReference>
<dbReference type="EMBL" id="BGPR01001085">
    <property type="protein sequence ID" value="GBM44976.1"/>
    <property type="molecule type" value="Genomic_DNA"/>
</dbReference>
<proteinExistence type="predicted"/>